<evidence type="ECO:0000256" key="8">
    <source>
        <dbReference type="SAM" id="SignalP"/>
    </source>
</evidence>
<dbReference type="AlphaFoldDB" id="A0A5N6UAK9"/>
<keyword evidence="4" id="KW-1133">Transmembrane helix</keyword>
<evidence type="ECO:0000256" key="1">
    <source>
        <dbReference type="ARBA" id="ARBA00004167"/>
    </source>
</evidence>
<keyword evidence="3 8" id="KW-0732">Signal</keyword>
<dbReference type="PROSITE" id="PS51212">
    <property type="entry name" value="WSC"/>
    <property type="match status" value="1"/>
</dbReference>
<protein>
    <submittedName>
        <fullName evidence="10">WSC domain-containing protein</fullName>
    </submittedName>
</protein>
<feature type="chain" id="PRO_5025051932" evidence="8">
    <location>
        <begin position="23"/>
        <end position="270"/>
    </location>
</feature>
<dbReference type="Proteomes" id="UP000326950">
    <property type="component" value="Unassembled WGS sequence"/>
</dbReference>
<evidence type="ECO:0000313" key="11">
    <source>
        <dbReference type="Proteomes" id="UP000326950"/>
    </source>
</evidence>
<evidence type="ECO:0000256" key="3">
    <source>
        <dbReference type="ARBA" id="ARBA00022729"/>
    </source>
</evidence>
<evidence type="ECO:0000256" key="6">
    <source>
        <dbReference type="ARBA" id="ARBA00023180"/>
    </source>
</evidence>
<dbReference type="GO" id="GO:0005886">
    <property type="term" value="C:plasma membrane"/>
    <property type="evidence" value="ECO:0007669"/>
    <property type="project" value="TreeGrafter"/>
</dbReference>
<evidence type="ECO:0000256" key="7">
    <source>
        <dbReference type="SAM" id="MobiDB-lite"/>
    </source>
</evidence>
<dbReference type="Pfam" id="PF01822">
    <property type="entry name" value="WSC"/>
    <property type="match status" value="1"/>
</dbReference>
<keyword evidence="2" id="KW-0812">Transmembrane</keyword>
<evidence type="ECO:0000256" key="5">
    <source>
        <dbReference type="ARBA" id="ARBA00023136"/>
    </source>
</evidence>
<feature type="region of interest" description="Disordered" evidence="7">
    <location>
        <begin position="223"/>
        <end position="243"/>
    </location>
</feature>
<dbReference type="OrthoDB" id="2019572at2759"/>
<feature type="signal peptide" evidence="8">
    <location>
        <begin position="1"/>
        <end position="22"/>
    </location>
</feature>
<keyword evidence="5" id="KW-0472">Membrane</keyword>
<dbReference type="PANTHER" id="PTHR24269:SF16">
    <property type="entry name" value="PROTEIN SLG1"/>
    <property type="match status" value="1"/>
</dbReference>
<comment type="subcellular location">
    <subcellularLocation>
        <location evidence="1">Membrane</location>
        <topology evidence="1">Single-pass membrane protein</topology>
    </subcellularLocation>
</comment>
<reference evidence="10 11" key="1">
    <citation type="submission" date="2019-04" db="EMBL/GenBank/DDBJ databases">
        <title>Friends and foes A comparative genomics study of 23 Aspergillus species from section Flavi.</title>
        <authorList>
            <consortium name="DOE Joint Genome Institute"/>
            <person name="Kjaerbolling I."/>
            <person name="Vesth T."/>
            <person name="Frisvad J.C."/>
            <person name="Nybo J.L."/>
            <person name="Theobald S."/>
            <person name="Kildgaard S."/>
            <person name="Isbrandt T."/>
            <person name="Kuo A."/>
            <person name="Sato A."/>
            <person name="Lyhne E.K."/>
            <person name="Kogle M.E."/>
            <person name="Wiebenga A."/>
            <person name="Kun R.S."/>
            <person name="Lubbers R.J."/>
            <person name="Makela M.R."/>
            <person name="Barry K."/>
            <person name="Chovatia M."/>
            <person name="Clum A."/>
            <person name="Daum C."/>
            <person name="Haridas S."/>
            <person name="He G."/>
            <person name="LaButti K."/>
            <person name="Lipzen A."/>
            <person name="Mondo S."/>
            <person name="Riley R."/>
            <person name="Salamov A."/>
            <person name="Simmons B.A."/>
            <person name="Magnuson J.K."/>
            <person name="Henrissat B."/>
            <person name="Mortensen U.H."/>
            <person name="Larsen T.O."/>
            <person name="Devries R.P."/>
            <person name="Grigoriev I.V."/>
            <person name="Machida M."/>
            <person name="Baker S.E."/>
            <person name="Andersen M.R."/>
        </authorList>
    </citation>
    <scope>NUCLEOTIDE SEQUENCE [LARGE SCALE GENOMIC DNA]</scope>
    <source>
        <strain evidence="10 11">CBS 117626</strain>
    </source>
</reference>
<feature type="region of interest" description="Disordered" evidence="7">
    <location>
        <begin position="108"/>
        <end position="206"/>
    </location>
</feature>
<dbReference type="InterPro" id="IPR002889">
    <property type="entry name" value="WSC_carb-bd"/>
</dbReference>
<dbReference type="PANTHER" id="PTHR24269">
    <property type="entry name" value="KREMEN PROTEIN"/>
    <property type="match status" value="1"/>
</dbReference>
<evidence type="ECO:0000313" key="10">
    <source>
        <dbReference type="EMBL" id="KAE8155626.1"/>
    </source>
</evidence>
<evidence type="ECO:0000259" key="9">
    <source>
        <dbReference type="PROSITE" id="PS51212"/>
    </source>
</evidence>
<dbReference type="SMART" id="SM00321">
    <property type="entry name" value="WSC"/>
    <property type="match status" value="1"/>
</dbReference>
<evidence type="ECO:0000256" key="4">
    <source>
        <dbReference type="ARBA" id="ARBA00022989"/>
    </source>
</evidence>
<dbReference type="InterPro" id="IPR051836">
    <property type="entry name" value="Kremen_rcpt"/>
</dbReference>
<proteinExistence type="predicted"/>
<name>A0A5N6UAK9_ASPTM</name>
<evidence type="ECO:0000256" key="2">
    <source>
        <dbReference type="ARBA" id="ARBA00022692"/>
    </source>
</evidence>
<keyword evidence="6" id="KW-0325">Glycoprotein</keyword>
<dbReference type="EMBL" id="ML738821">
    <property type="protein sequence ID" value="KAE8155626.1"/>
    <property type="molecule type" value="Genomic_DNA"/>
</dbReference>
<sequence>MTRTIINLSIFTLLSLSAPAIALNTACYNDLGNLTTSHSTAYQSVALCQQFCNQKNKPVYAVQNQKCFCGDTLPPLSAKVENTECKTRCPGYPAEYCGGQKAYTIGSTTKSQRRAISATTNTETDKDTERETEANGILTAPDVDEGDSDPLASLSVNPTMVKTASNGPSTATGTDAPKSILTAPSGTAYPNEPDVVTSPSSTLATAVPTGSAKASASTSASVSASVNGGATPSASVVSGGASSLVSSSSSAGRGVVVGVVVGLVGLGGVF</sequence>
<feature type="compositionally biased region" description="Polar residues" evidence="7">
    <location>
        <begin position="154"/>
        <end position="173"/>
    </location>
</feature>
<accession>A0A5N6UAK9</accession>
<keyword evidence="11" id="KW-1185">Reference proteome</keyword>
<gene>
    <name evidence="10" type="ORF">BDV40DRAFT_310849</name>
</gene>
<feature type="domain" description="WSC" evidence="9">
    <location>
        <begin position="21"/>
        <end position="109"/>
    </location>
</feature>
<feature type="compositionally biased region" description="Basic and acidic residues" evidence="7">
    <location>
        <begin position="123"/>
        <end position="133"/>
    </location>
</feature>
<organism evidence="10 11">
    <name type="scientific">Aspergillus tamarii</name>
    <dbReference type="NCBI Taxonomy" id="41984"/>
    <lineage>
        <taxon>Eukaryota</taxon>
        <taxon>Fungi</taxon>
        <taxon>Dikarya</taxon>
        <taxon>Ascomycota</taxon>
        <taxon>Pezizomycotina</taxon>
        <taxon>Eurotiomycetes</taxon>
        <taxon>Eurotiomycetidae</taxon>
        <taxon>Eurotiales</taxon>
        <taxon>Aspergillaceae</taxon>
        <taxon>Aspergillus</taxon>
        <taxon>Aspergillus subgen. Circumdati</taxon>
    </lineage>
</organism>